<evidence type="ECO:0000313" key="1">
    <source>
        <dbReference type="EMBL" id="RNL06203.1"/>
    </source>
</evidence>
<dbReference type="Proteomes" id="UP000284283">
    <property type="component" value="Unassembled WGS sequence"/>
</dbReference>
<comment type="caution">
    <text evidence="1">The sequence shown here is derived from an EMBL/GenBank/DDBJ whole genome shotgun (WGS) entry which is preliminary data.</text>
</comment>
<dbReference type="KEGG" id="xva:C7V42_10660"/>
<evidence type="ECO:0000313" key="2">
    <source>
        <dbReference type="Proteomes" id="UP000284283"/>
    </source>
</evidence>
<reference evidence="1 2" key="1">
    <citation type="submission" date="2018-03" db="EMBL/GenBank/DDBJ databases">
        <authorList>
            <person name="Wu G."/>
        </authorList>
    </citation>
    <scope>NUCLEOTIDE SEQUENCE [LARGE SCALE GENOMIC DNA]</scope>
    <source>
        <strain evidence="1 2">SAM-118</strain>
    </source>
</reference>
<accession>A0AAE8F9K0</accession>
<sequence>MCCVRQQPDMGCCDSVTRPGAPMRAWIARARIRMWDIDEPAGDGLHTKMSTAWHDRPSSFSRRVGTSISRVARVAACRY</sequence>
<name>A0AAE8F9K0_XANVA</name>
<proteinExistence type="predicted"/>
<organism evidence="1 2">
    <name type="scientific">Xanthomonas vasicola pv. vasculorum</name>
    <dbReference type="NCBI Taxonomy" id="325776"/>
    <lineage>
        <taxon>Bacteria</taxon>
        <taxon>Pseudomonadati</taxon>
        <taxon>Pseudomonadota</taxon>
        <taxon>Gammaproteobacteria</taxon>
        <taxon>Lysobacterales</taxon>
        <taxon>Lysobacteraceae</taxon>
        <taxon>Xanthomonas</taxon>
    </lineage>
</organism>
<gene>
    <name evidence="1" type="ORF">C9386_04040</name>
</gene>
<protein>
    <submittedName>
        <fullName evidence="1">Uncharacterized protein</fullName>
    </submittedName>
</protein>
<dbReference type="EMBL" id="PYTT01000027">
    <property type="protein sequence ID" value="RNL06203.1"/>
    <property type="molecule type" value="Genomic_DNA"/>
</dbReference>
<dbReference type="AlphaFoldDB" id="A0AAE8F9K0"/>